<dbReference type="EMBL" id="JBHSGO010000143">
    <property type="protein sequence ID" value="MFC4665858.1"/>
    <property type="molecule type" value="Genomic_DNA"/>
</dbReference>
<protein>
    <submittedName>
        <fullName evidence="7">LptF/LptG family permease</fullName>
    </submittedName>
</protein>
<dbReference type="PANTHER" id="PTHR33529">
    <property type="entry name" value="SLR0882 PROTEIN-RELATED"/>
    <property type="match status" value="1"/>
</dbReference>
<keyword evidence="8" id="KW-1185">Reference proteome</keyword>
<keyword evidence="2" id="KW-1003">Cell membrane</keyword>
<feature type="transmembrane region" description="Helical" evidence="6">
    <location>
        <begin position="450"/>
        <end position="470"/>
    </location>
</feature>
<comment type="caution">
    <text evidence="7">The sequence shown here is derived from an EMBL/GenBank/DDBJ whole genome shotgun (WGS) entry which is preliminary data.</text>
</comment>
<feature type="transmembrane region" description="Helical" evidence="6">
    <location>
        <begin position="596"/>
        <end position="618"/>
    </location>
</feature>
<proteinExistence type="predicted"/>
<name>A0ABV9K7L1_9PORP</name>
<feature type="transmembrane region" description="Helical" evidence="6">
    <location>
        <begin position="417"/>
        <end position="435"/>
    </location>
</feature>
<feature type="transmembrane region" description="Helical" evidence="6">
    <location>
        <begin position="58"/>
        <end position="80"/>
    </location>
</feature>
<evidence type="ECO:0000256" key="3">
    <source>
        <dbReference type="ARBA" id="ARBA00022692"/>
    </source>
</evidence>
<feature type="transmembrane region" description="Helical" evidence="6">
    <location>
        <begin position="393"/>
        <end position="410"/>
    </location>
</feature>
<gene>
    <name evidence="7" type="ORF">ACFO3G_04455</name>
</gene>
<evidence type="ECO:0000313" key="7">
    <source>
        <dbReference type="EMBL" id="MFC4665858.1"/>
    </source>
</evidence>
<reference evidence="8" key="1">
    <citation type="journal article" date="2019" name="Int. J. Syst. Evol. Microbiol.">
        <title>The Global Catalogue of Microorganisms (GCM) 10K type strain sequencing project: providing services to taxonomists for standard genome sequencing and annotation.</title>
        <authorList>
            <consortium name="The Broad Institute Genomics Platform"/>
            <consortium name="The Broad Institute Genome Sequencing Center for Infectious Disease"/>
            <person name="Wu L."/>
            <person name="Ma J."/>
        </authorList>
    </citation>
    <scope>NUCLEOTIDE SEQUENCE [LARGE SCALE GENOMIC DNA]</scope>
    <source>
        <strain evidence="8">CGMCC 4.7357</strain>
    </source>
</reference>
<evidence type="ECO:0000256" key="1">
    <source>
        <dbReference type="ARBA" id="ARBA00004651"/>
    </source>
</evidence>
<keyword evidence="5 6" id="KW-0472">Membrane</keyword>
<dbReference type="Proteomes" id="UP001596020">
    <property type="component" value="Unassembled WGS sequence"/>
</dbReference>
<sequence length="649" mass="74249">MKIKPIKKLDLYMLRTFLPLLVMTFCICWFIVLMQFLWKYVDDLSGKGLSIDILAQTFFYAALNLVPMAMPLGVLLASLMTFGNLGERFELLAMKSAGISLYRIMAPLFVSVVFVSLGLLWFQNNEITKAQVKLYTIIYSARNSSPELEIPEATFYNGIPGYNVFVAKKNHKTHMLYKLMINDHSSGFQNASIIKADSGKLLMDESKTFLTLDLFNGRSFRLMQAQSYALGDQPVPVFDELFKTKRIIIPFDTNFKMEDEDDLKSSYAGKNISQLTKVIDSTSTNVDSLRNVMGDYIIKRYEQDRFKGSVLSSYDLSKDKVSEHKKVWSYANKHPKSFEEVWNGLSRDAQSQALQDAASKVDYLRSDLMTKSIDLQYELKRYRNYAKERYSRFAFPIACLIFFFIGAPLGSIVRKGGLGVPIVLSVLLFLVYYMLDTFGSKMATSGEWPIWIGVSLSSMVLTPLGIYLSIMAAKDSARLNIDAYLLFFKKIFKTDVVRKIEYKEIIMNEADPKVALQKIERVQKYAQEVKGSQIMSGSALSIWLHSKDQLMMTELSNQLEDLVNYLVDCSDILVRTKLADYPFFPKKLSTYLPSKAYMVPLSLIILPISIPMTVFFRFKRKRLAHQLTQIIDVSEEIENRLNTIMTNNN</sequence>
<dbReference type="Pfam" id="PF03739">
    <property type="entry name" value="LptF_LptG"/>
    <property type="match status" value="1"/>
</dbReference>
<feature type="transmembrane region" description="Helical" evidence="6">
    <location>
        <begin position="12"/>
        <end position="38"/>
    </location>
</feature>
<evidence type="ECO:0000256" key="6">
    <source>
        <dbReference type="SAM" id="Phobius"/>
    </source>
</evidence>
<evidence type="ECO:0000256" key="2">
    <source>
        <dbReference type="ARBA" id="ARBA00022475"/>
    </source>
</evidence>
<evidence type="ECO:0000313" key="8">
    <source>
        <dbReference type="Proteomes" id="UP001596020"/>
    </source>
</evidence>
<accession>A0ABV9K7L1</accession>
<comment type="subcellular location">
    <subcellularLocation>
        <location evidence="1">Cell membrane</location>
        <topology evidence="1">Multi-pass membrane protein</topology>
    </subcellularLocation>
</comment>
<dbReference type="InterPro" id="IPR005495">
    <property type="entry name" value="LptG/LptF_permease"/>
</dbReference>
<evidence type="ECO:0000256" key="5">
    <source>
        <dbReference type="ARBA" id="ARBA00023136"/>
    </source>
</evidence>
<dbReference type="PANTHER" id="PTHR33529:SF6">
    <property type="entry name" value="YJGP_YJGQ FAMILY PERMEASE"/>
    <property type="match status" value="1"/>
</dbReference>
<organism evidence="7 8">
    <name type="scientific">Falsiporphyromonas endometrii</name>
    <dbReference type="NCBI Taxonomy" id="1387297"/>
    <lineage>
        <taxon>Bacteria</taxon>
        <taxon>Pseudomonadati</taxon>
        <taxon>Bacteroidota</taxon>
        <taxon>Bacteroidia</taxon>
        <taxon>Bacteroidales</taxon>
        <taxon>Porphyromonadaceae</taxon>
        <taxon>Falsiporphyromonas</taxon>
    </lineage>
</organism>
<feature type="transmembrane region" description="Helical" evidence="6">
    <location>
        <begin position="101"/>
        <end position="122"/>
    </location>
</feature>
<keyword evidence="4 6" id="KW-1133">Transmembrane helix</keyword>
<dbReference type="RefSeq" id="WP_380078364.1">
    <property type="nucleotide sequence ID" value="NZ_JBHSGO010000143.1"/>
</dbReference>
<keyword evidence="3 6" id="KW-0812">Transmembrane</keyword>
<evidence type="ECO:0000256" key="4">
    <source>
        <dbReference type="ARBA" id="ARBA00022989"/>
    </source>
</evidence>